<dbReference type="InterPro" id="IPR050496">
    <property type="entry name" value="SNF2_RAD54_helicase_repair"/>
</dbReference>
<keyword evidence="5" id="KW-1185">Reference proteome</keyword>
<feature type="domain" description="Helicase ATP-binding" evidence="3">
    <location>
        <begin position="407"/>
        <end position="625"/>
    </location>
</feature>
<evidence type="ECO:0000313" key="5">
    <source>
        <dbReference type="Proteomes" id="UP000309038"/>
    </source>
</evidence>
<dbReference type="AlphaFoldDB" id="A0A4S4K5Q4"/>
<dbReference type="GO" id="GO:0005524">
    <property type="term" value="F:ATP binding"/>
    <property type="evidence" value="ECO:0007669"/>
    <property type="project" value="InterPro"/>
</dbReference>
<keyword evidence="2" id="KW-0067">ATP-binding</keyword>
<dbReference type="InterPro" id="IPR038718">
    <property type="entry name" value="SNF2-like_sf"/>
</dbReference>
<dbReference type="Pfam" id="PF00176">
    <property type="entry name" value="SNF2-rel_dom"/>
    <property type="match status" value="1"/>
</dbReference>
<dbReference type="SUPFAM" id="SSF52540">
    <property type="entry name" value="P-loop containing nucleoside triphosphate hydrolases"/>
    <property type="match status" value="1"/>
</dbReference>
<dbReference type="InterPro" id="IPR014001">
    <property type="entry name" value="Helicase_ATP-bd"/>
</dbReference>
<reference evidence="4 5" key="1">
    <citation type="submission" date="2019-02" db="EMBL/GenBank/DDBJ databases">
        <title>Genome sequencing of the rare red list fungi Phlebia centrifuga.</title>
        <authorList>
            <person name="Buettner E."/>
            <person name="Kellner H."/>
        </authorList>
    </citation>
    <scope>NUCLEOTIDE SEQUENCE [LARGE SCALE GENOMIC DNA]</scope>
    <source>
        <strain evidence="4 5">DSM 108282</strain>
    </source>
</reference>
<organism evidence="4 5">
    <name type="scientific">Hermanssonia centrifuga</name>
    <dbReference type="NCBI Taxonomy" id="98765"/>
    <lineage>
        <taxon>Eukaryota</taxon>
        <taxon>Fungi</taxon>
        <taxon>Dikarya</taxon>
        <taxon>Basidiomycota</taxon>
        <taxon>Agaricomycotina</taxon>
        <taxon>Agaricomycetes</taxon>
        <taxon>Polyporales</taxon>
        <taxon>Meruliaceae</taxon>
        <taxon>Hermanssonia</taxon>
    </lineage>
</organism>
<evidence type="ECO:0000256" key="2">
    <source>
        <dbReference type="ARBA" id="ARBA00022840"/>
    </source>
</evidence>
<dbReference type="PANTHER" id="PTHR45629">
    <property type="entry name" value="SNF2/RAD54 FAMILY MEMBER"/>
    <property type="match status" value="1"/>
</dbReference>
<evidence type="ECO:0000256" key="1">
    <source>
        <dbReference type="ARBA" id="ARBA00022741"/>
    </source>
</evidence>
<dbReference type="PROSITE" id="PS51192">
    <property type="entry name" value="HELICASE_ATP_BIND_1"/>
    <property type="match status" value="1"/>
</dbReference>
<name>A0A4S4K5Q4_9APHY</name>
<dbReference type="EMBL" id="SGPJ01000783">
    <property type="protein sequence ID" value="THG93086.1"/>
    <property type="molecule type" value="Genomic_DNA"/>
</dbReference>
<comment type="caution">
    <text evidence="4">The sequence shown here is derived from an EMBL/GenBank/DDBJ whole genome shotgun (WGS) entry which is preliminary data.</text>
</comment>
<dbReference type="Proteomes" id="UP000309038">
    <property type="component" value="Unassembled WGS sequence"/>
</dbReference>
<sequence length="674" mass="76555">MGVTLGQALLNFVITADDIQAPWEWPTWQLLTKSIFAPWTLPTEVKDYAPPSAAWTADTPAQVRAFVDNYIGMEDEKARLAFWVKKEDGNSKGRAAYKDWIGRESRKWGINKAVDQILRDAGCSQWQMTRRTVDKATKAVSYTLLPLAKTETKERTSAALSDLFFGADAIRADEDHRSAEVIEFIDDVLTITWDRYRKDVTRTGAIITNETVAVKNIWTTITKEGHKASKDDMLDYVSRAGRLLKALQKFDKQADKAFETEIKDRLDEIRKEGRGGSTKLSKSLKEAIKFLATSNEIAQVTLSIEQILEEMNDINLDALLDGLEDVEIGDLEWEEGIENYRNRTVEQAFAELGITQNSFPSFNQYCDANGCVDPWSAEWDHFLKDPQSVKEAIIPRWHQVIGVRKMVDMFFDQSPLLLMDQVGIGKTMQLVGLIAVLAYFIDYHDKHHKFPGAYDKRKFNNGNIPKRPSVIVVPTALLSQWTTYLHKYLEKLHFDVVPYEATTTNRGDWIKDILGRSQQPPHRQIIVATHSAIQSDAINCLRLQLNEPTALPKIANERTASATLFSLKMNVLGCDEAHLHRKANKTYVAVRYLITKATMPIMMTATPIVTGPMDLWNIGRLLGLKDFSDSHLAWGSQMHKDLAAALKKDRKRRKDQVPSSRYIYGSPIILLHIW</sequence>
<protein>
    <recommendedName>
        <fullName evidence="3">Helicase ATP-binding domain-containing protein</fullName>
    </recommendedName>
</protein>
<evidence type="ECO:0000313" key="4">
    <source>
        <dbReference type="EMBL" id="THG93086.1"/>
    </source>
</evidence>
<accession>A0A4S4K5Q4</accession>
<dbReference type="Gene3D" id="3.40.50.10810">
    <property type="entry name" value="Tandem AAA-ATPase domain"/>
    <property type="match status" value="1"/>
</dbReference>
<dbReference type="PANTHER" id="PTHR45629:SF7">
    <property type="entry name" value="DNA EXCISION REPAIR PROTEIN ERCC-6-RELATED"/>
    <property type="match status" value="1"/>
</dbReference>
<proteinExistence type="predicted"/>
<dbReference type="SMART" id="SM00487">
    <property type="entry name" value="DEXDc"/>
    <property type="match status" value="1"/>
</dbReference>
<dbReference type="InterPro" id="IPR027417">
    <property type="entry name" value="P-loop_NTPase"/>
</dbReference>
<keyword evidence="1" id="KW-0547">Nucleotide-binding</keyword>
<dbReference type="InterPro" id="IPR000330">
    <property type="entry name" value="SNF2_N"/>
</dbReference>
<gene>
    <name evidence="4" type="ORF">EW026_g8049</name>
</gene>
<evidence type="ECO:0000259" key="3">
    <source>
        <dbReference type="PROSITE" id="PS51192"/>
    </source>
</evidence>